<dbReference type="Gene3D" id="1.10.238.20">
    <property type="entry name" value="Pheromone/general odorant binding protein domain"/>
    <property type="match status" value="1"/>
</dbReference>
<evidence type="ECO:0000256" key="5">
    <source>
        <dbReference type="SAM" id="Phobius"/>
    </source>
</evidence>
<feature type="transmembrane region" description="Helical" evidence="5">
    <location>
        <begin position="37"/>
        <end position="57"/>
    </location>
</feature>
<evidence type="ECO:0000313" key="7">
    <source>
        <dbReference type="Proteomes" id="UP000215335"/>
    </source>
</evidence>
<proteinExistence type="inferred from homology"/>
<dbReference type="GO" id="GO:0005549">
    <property type="term" value="F:odorant binding"/>
    <property type="evidence" value="ECO:0007669"/>
    <property type="project" value="InterPro"/>
</dbReference>
<keyword evidence="5" id="KW-1133">Transmembrane helix</keyword>
<dbReference type="PANTHER" id="PTHR11857:SF43">
    <property type="entry name" value="GEO07291P1-RELATED"/>
    <property type="match status" value="1"/>
</dbReference>
<dbReference type="SMART" id="SM00708">
    <property type="entry name" value="PhBP"/>
    <property type="match status" value="1"/>
</dbReference>
<dbReference type="GO" id="GO:0005615">
    <property type="term" value="C:extracellular space"/>
    <property type="evidence" value="ECO:0007669"/>
    <property type="project" value="TreeGrafter"/>
</dbReference>
<dbReference type="PANTHER" id="PTHR11857">
    <property type="entry name" value="ODORANT BINDING PROTEIN-RELATED"/>
    <property type="match status" value="1"/>
</dbReference>
<dbReference type="OrthoDB" id="7665616at2759"/>
<keyword evidence="7" id="KW-1185">Reference proteome</keyword>
<dbReference type="InterPro" id="IPR006170">
    <property type="entry name" value="PBP/GOBP"/>
</dbReference>
<dbReference type="CDD" id="cd23992">
    <property type="entry name" value="PBP_GOBP"/>
    <property type="match status" value="1"/>
</dbReference>
<keyword evidence="4" id="KW-0732">Signal</keyword>
<dbReference type="Pfam" id="PF01395">
    <property type="entry name" value="PBP_GOBP"/>
    <property type="match status" value="1"/>
</dbReference>
<keyword evidence="5" id="KW-0812">Transmembrane</keyword>
<organism evidence="6 7">
    <name type="scientific">Trichomalopsis sarcophagae</name>
    <dbReference type="NCBI Taxonomy" id="543379"/>
    <lineage>
        <taxon>Eukaryota</taxon>
        <taxon>Metazoa</taxon>
        <taxon>Ecdysozoa</taxon>
        <taxon>Arthropoda</taxon>
        <taxon>Hexapoda</taxon>
        <taxon>Insecta</taxon>
        <taxon>Pterygota</taxon>
        <taxon>Neoptera</taxon>
        <taxon>Endopterygota</taxon>
        <taxon>Hymenoptera</taxon>
        <taxon>Apocrita</taxon>
        <taxon>Proctotrupomorpha</taxon>
        <taxon>Chalcidoidea</taxon>
        <taxon>Pteromalidae</taxon>
        <taxon>Pteromalinae</taxon>
        <taxon>Trichomalopsis</taxon>
    </lineage>
</organism>
<comment type="caution">
    <text evidence="6">The sequence shown here is derived from an EMBL/GenBank/DDBJ whole genome shotgun (WGS) entry which is preliminary data.</text>
</comment>
<evidence type="ECO:0000256" key="3">
    <source>
        <dbReference type="ARBA" id="ARBA00022525"/>
    </source>
</evidence>
<protein>
    <submittedName>
        <fullName evidence="6">Uncharacterized protein</fullName>
    </submittedName>
</protein>
<dbReference type="AlphaFoldDB" id="A0A232FFP3"/>
<reference evidence="6 7" key="1">
    <citation type="journal article" date="2017" name="Curr. Biol.">
        <title>The Evolution of Venom by Co-option of Single-Copy Genes.</title>
        <authorList>
            <person name="Martinson E.O."/>
            <person name="Mrinalini"/>
            <person name="Kelkar Y.D."/>
            <person name="Chang C.H."/>
            <person name="Werren J.H."/>
        </authorList>
    </citation>
    <scope>NUCLEOTIDE SEQUENCE [LARGE SCALE GENOMIC DNA]</scope>
    <source>
        <strain evidence="6 7">Alberta</strain>
        <tissue evidence="6">Whole body</tissue>
    </source>
</reference>
<comment type="subcellular location">
    <subcellularLocation>
        <location evidence="1">Secreted</location>
    </subcellularLocation>
</comment>
<dbReference type="Proteomes" id="UP000215335">
    <property type="component" value="Unassembled WGS sequence"/>
</dbReference>
<evidence type="ECO:0000313" key="6">
    <source>
        <dbReference type="EMBL" id="OXU29515.1"/>
    </source>
</evidence>
<evidence type="ECO:0000256" key="4">
    <source>
        <dbReference type="ARBA" id="ARBA00022729"/>
    </source>
</evidence>
<accession>A0A232FFP3</accession>
<keyword evidence="5" id="KW-0472">Membrane</keyword>
<comment type="similarity">
    <text evidence="2">Belongs to the PBP/GOBP family.</text>
</comment>
<name>A0A232FFP3_9HYME</name>
<sequence>MATLNANGKRFESTSHIDSVFEVHRKLVPAAFFNMKFFTVVTFAMCIVGTFSAFTMTEEQAKDLQDKLDCIKETGADIATLLNIKNGIPTLYDDKVNCFAACMLEKFNVMKPDGSMDETVARLRASKSMSQEKVDRVLSSCKSEVGKDKCETGGKILECLMKNDAVPILS</sequence>
<dbReference type="SUPFAM" id="SSF47565">
    <property type="entry name" value="Insect pheromone/odorant-binding proteins"/>
    <property type="match status" value="1"/>
</dbReference>
<dbReference type="InterPro" id="IPR036728">
    <property type="entry name" value="PBP_GOBP_sf"/>
</dbReference>
<dbReference type="GO" id="GO:0007608">
    <property type="term" value="P:sensory perception of smell"/>
    <property type="evidence" value="ECO:0007669"/>
    <property type="project" value="TreeGrafter"/>
</dbReference>
<dbReference type="EMBL" id="NNAY01000282">
    <property type="protein sequence ID" value="OXU29515.1"/>
    <property type="molecule type" value="Genomic_DNA"/>
</dbReference>
<evidence type="ECO:0000256" key="1">
    <source>
        <dbReference type="ARBA" id="ARBA00004613"/>
    </source>
</evidence>
<keyword evidence="3" id="KW-0964">Secreted</keyword>
<evidence type="ECO:0000256" key="2">
    <source>
        <dbReference type="ARBA" id="ARBA00008098"/>
    </source>
</evidence>
<gene>
    <name evidence="6" type="ORF">TSAR_003827</name>
</gene>